<feature type="non-terminal residue" evidence="1">
    <location>
        <position position="42"/>
    </location>
</feature>
<keyword evidence="2" id="KW-1185">Reference proteome</keyword>
<dbReference type="Proteomes" id="UP000037035">
    <property type="component" value="Unassembled WGS sequence"/>
</dbReference>
<name>A0A0L6UFJ8_9BASI</name>
<dbReference type="OrthoDB" id="10553003at2759"/>
<dbReference type="VEuPathDB" id="FungiDB:VP01_7170g2"/>
<proteinExistence type="predicted"/>
<accession>A0A0L6UFJ8</accession>
<evidence type="ECO:0000313" key="2">
    <source>
        <dbReference type="Proteomes" id="UP000037035"/>
    </source>
</evidence>
<comment type="caution">
    <text evidence="1">The sequence shown here is derived from an EMBL/GenBank/DDBJ whole genome shotgun (WGS) entry which is preliminary data.</text>
</comment>
<organism evidence="1 2">
    <name type="scientific">Puccinia sorghi</name>
    <dbReference type="NCBI Taxonomy" id="27349"/>
    <lineage>
        <taxon>Eukaryota</taxon>
        <taxon>Fungi</taxon>
        <taxon>Dikarya</taxon>
        <taxon>Basidiomycota</taxon>
        <taxon>Pucciniomycotina</taxon>
        <taxon>Pucciniomycetes</taxon>
        <taxon>Pucciniales</taxon>
        <taxon>Pucciniaceae</taxon>
        <taxon>Puccinia</taxon>
    </lineage>
</organism>
<dbReference type="EMBL" id="LAVV01012573">
    <property type="protein sequence ID" value="KNZ46555.1"/>
    <property type="molecule type" value="Genomic_DNA"/>
</dbReference>
<protein>
    <submittedName>
        <fullName evidence="1">Uncharacterized protein</fullName>
    </submittedName>
</protein>
<gene>
    <name evidence="1" type="ORF">VP01_7170g2</name>
</gene>
<evidence type="ECO:0000313" key="1">
    <source>
        <dbReference type="EMBL" id="KNZ46555.1"/>
    </source>
</evidence>
<sequence>MTVIVQAFQEQISLTLIWNYDPNIFYNIPQTTRQKHQKNSIS</sequence>
<reference evidence="1 2" key="1">
    <citation type="submission" date="2015-08" db="EMBL/GenBank/DDBJ databases">
        <title>Next Generation Sequencing and Analysis of the Genome of Puccinia sorghi L Schw, the Causal Agent of Maize Common Rust.</title>
        <authorList>
            <person name="Rochi L."/>
            <person name="Burguener G."/>
            <person name="Darino M."/>
            <person name="Turjanski A."/>
            <person name="Kreff E."/>
            <person name="Dieguez M.J."/>
            <person name="Sacco F."/>
        </authorList>
    </citation>
    <scope>NUCLEOTIDE SEQUENCE [LARGE SCALE GENOMIC DNA]</scope>
    <source>
        <strain evidence="1 2">RO10H11247</strain>
    </source>
</reference>
<dbReference type="AlphaFoldDB" id="A0A0L6UFJ8"/>